<accession>A0AA86T0L9</accession>
<gene>
    <name evidence="1" type="ORF">AYBTSS11_LOCUS26559</name>
</gene>
<dbReference type="Gramene" id="rna-AYBTSS11_LOCUS26559">
    <property type="protein sequence ID" value="CAJ1974479.1"/>
    <property type="gene ID" value="gene-AYBTSS11_LOCUS26559"/>
</dbReference>
<evidence type="ECO:0000313" key="1">
    <source>
        <dbReference type="EMBL" id="CAJ1974479.1"/>
    </source>
</evidence>
<proteinExistence type="predicted"/>
<reference evidence="1" key="1">
    <citation type="submission" date="2023-10" db="EMBL/GenBank/DDBJ databases">
        <authorList>
            <person name="Domelevo Entfellner J.-B."/>
        </authorList>
    </citation>
    <scope>NUCLEOTIDE SEQUENCE</scope>
</reference>
<protein>
    <submittedName>
        <fullName evidence="1">Uncharacterized protein</fullName>
    </submittedName>
</protein>
<dbReference type="EMBL" id="OY731406">
    <property type="protein sequence ID" value="CAJ1974479.1"/>
    <property type="molecule type" value="Genomic_DNA"/>
</dbReference>
<dbReference type="AlphaFoldDB" id="A0AA86T0L9"/>
<organism evidence="1 2">
    <name type="scientific">Sphenostylis stenocarpa</name>
    <dbReference type="NCBI Taxonomy" id="92480"/>
    <lineage>
        <taxon>Eukaryota</taxon>
        <taxon>Viridiplantae</taxon>
        <taxon>Streptophyta</taxon>
        <taxon>Embryophyta</taxon>
        <taxon>Tracheophyta</taxon>
        <taxon>Spermatophyta</taxon>
        <taxon>Magnoliopsida</taxon>
        <taxon>eudicotyledons</taxon>
        <taxon>Gunneridae</taxon>
        <taxon>Pentapetalae</taxon>
        <taxon>rosids</taxon>
        <taxon>fabids</taxon>
        <taxon>Fabales</taxon>
        <taxon>Fabaceae</taxon>
        <taxon>Papilionoideae</taxon>
        <taxon>50 kb inversion clade</taxon>
        <taxon>NPAAA clade</taxon>
        <taxon>indigoferoid/millettioid clade</taxon>
        <taxon>Phaseoleae</taxon>
        <taxon>Sphenostylis</taxon>
    </lineage>
</organism>
<keyword evidence="2" id="KW-1185">Reference proteome</keyword>
<sequence>MEVMVDCSGGSEKQTKKKEREGVCNACRESSVTATWTTKLKGKLVSSLVQKLTIIALIVVSE</sequence>
<dbReference type="Proteomes" id="UP001189624">
    <property type="component" value="Chromosome 9"/>
</dbReference>
<evidence type="ECO:0000313" key="2">
    <source>
        <dbReference type="Proteomes" id="UP001189624"/>
    </source>
</evidence>
<name>A0AA86T0L9_9FABA</name>